<comment type="caution">
    <text evidence="9">The sequence shown here is derived from an EMBL/GenBank/DDBJ whole genome shotgun (WGS) entry which is preliminary data.</text>
</comment>
<evidence type="ECO:0000256" key="4">
    <source>
        <dbReference type="ARBA" id="ARBA00023163"/>
    </source>
</evidence>
<dbReference type="SUPFAM" id="SSF101546">
    <property type="entry name" value="ASF1-like"/>
    <property type="match status" value="1"/>
</dbReference>
<reference evidence="9 10" key="1">
    <citation type="journal article" date="2019" name="Sci. Rep.">
        <title>Comparative genomics of chytrid fungi reveal insights into the obligate biotrophic and pathogenic lifestyle of Synchytrium endobioticum.</title>
        <authorList>
            <person name="van de Vossenberg B.T.L.H."/>
            <person name="Warris S."/>
            <person name="Nguyen H.D.T."/>
            <person name="van Gent-Pelzer M.P.E."/>
            <person name="Joly D.L."/>
            <person name="van de Geest H.C."/>
            <person name="Bonants P.J.M."/>
            <person name="Smith D.S."/>
            <person name="Levesque C.A."/>
            <person name="van der Lee T.A.J."/>
        </authorList>
    </citation>
    <scope>NUCLEOTIDE SEQUENCE [LARGE SCALE GENOMIC DNA]</scope>
    <source>
        <strain evidence="9 10">CBS 675.73</strain>
    </source>
</reference>
<evidence type="ECO:0000256" key="5">
    <source>
        <dbReference type="ARBA" id="ARBA00023186"/>
    </source>
</evidence>
<dbReference type="EMBL" id="QEAP01000740">
    <property type="protein sequence ID" value="TPX58412.1"/>
    <property type="molecule type" value="Genomic_DNA"/>
</dbReference>
<dbReference type="Proteomes" id="UP000320333">
    <property type="component" value="Unassembled WGS sequence"/>
</dbReference>
<evidence type="ECO:0000256" key="2">
    <source>
        <dbReference type="ARBA" id="ARBA00006051"/>
    </source>
</evidence>
<dbReference type="Gene3D" id="2.60.40.1490">
    <property type="entry name" value="Histone chaperone ASF1-like"/>
    <property type="match status" value="1"/>
</dbReference>
<dbReference type="OrthoDB" id="29755at2759"/>
<organism evidence="9 10">
    <name type="scientific">Chytriomyces confervae</name>
    <dbReference type="NCBI Taxonomy" id="246404"/>
    <lineage>
        <taxon>Eukaryota</taxon>
        <taxon>Fungi</taxon>
        <taxon>Fungi incertae sedis</taxon>
        <taxon>Chytridiomycota</taxon>
        <taxon>Chytridiomycota incertae sedis</taxon>
        <taxon>Chytridiomycetes</taxon>
        <taxon>Chytridiales</taxon>
        <taxon>Chytriomycetaceae</taxon>
        <taxon>Chytriomyces</taxon>
    </lineage>
</organism>
<dbReference type="GO" id="GO:0005634">
    <property type="term" value="C:nucleus"/>
    <property type="evidence" value="ECO:0007669"/>
    <property type="project" value="UniProtKB-SubCell"/>
</dbReference>
<feature type="region of interest" description="Disordered" evidence="8">
    <location>
        <begin position="190"/>
        <end position="216"/>
    </location>
</feature>
<dbReference type="InterPro" id="IPR006818">
    <property type="entry name" value="ASF1-like"/>
</dbReference>
<protein>
    <recommendedName>
        <fullName evidence="7">Anti-silencing function protein 1</fullName>
    </recommendedName>
</protein>
<dbReference type="Pfam" id="PF04729">
    <property type="entry name" value="ASF1_hist_chap"/>
    <property type="match status" value="1"/>
</dbReference>
<evidence type="ECO:0000256" key="8">
    <source>
        <dbReference type="SAM" id="MobiDB-lite"/>
    </source>
</evidence>
<accession>A0A507E3N3</accession>
<evidence type="ECO:0000256" key="1">
    <source>
        <dbReference type="ARBA" id="ARBA00004123"/>
    </source>
</evidence>
<name>A0A507E3N3_9FUNG</name>
<evidence type="ECO:0000256" key="7">
    <source>
        <dbReference type="ARBA" id="ARBA00032776"/>
    </source>
</evidence>
<proteinExistence type="inferred from homology"/>
<keyword evidence="3" id="KW-0805">Transcription regulation</keyword>
<evidence type="ECO:0000313" key="9">
    <source>
        <dbReference type="EMBL" id="TPX58412.1"/>
    </source>
</evidence>
<evidence type="ECO:0000256" key="3">
    <source>
        <dbReference type="ARBA" id="ARBA00023015"/>
    </source>
</evidence>
<sequence>MSIVNLTNISILNNPSTFDAPFSFEITFEVISELQEDLEFKLIYVGSAESEAYDQVLEEIMVGPVPVGVNKFVFQADPPKVHLLPQTDILGVTVVILQVSYREKEFIRVGYYVNTDYKDEALREQPPPNVDFSKVERSILEDKPRVTRFNIPWDTNENQQIAQDEGMSMDSLPFQPAFGQIDTSALMKQSMDSAGSGMPRFGSMGAESGQQQGMEM</sequence>
<dbReference type="InterPro" id="IPR036747">
    <property type="entry name" value="ASF1-like_sf"/>
</dbReference>
<dbReference type="GO" id="GO:0006335">
    <property type="term" value="P:DNA replication-dependent chromatin assembly"/>
    <property type="evidence" value="ECO:0007669"/>
    <property type="project" value="TreeGrafter"/>
</dbReference>
<comment type="similarity">
    <text evidence="2">Belongs to the ASF1 family.</text>
</comment>
<evidence type="ECO:0000313" key="10">
    <source>
        <dbReference type="Proteomes" id="UP000320333"/>
    </source>
</evidence>
<dbReference type="PANTHER" id="PTHR12040">
    <property type="entry name" value="ANTI-SILENCING PROTEIN 1"/>
    <property type="match status" value="1"/>
</dbReference>
<dbReference type="PANTHER" id="PTHR12040:SF0">
    <property type="entry name" value="HISTONE CHAPERONE ASF1"/>
    <property type="match status" value="1"/>
</dbReference>
<dbReference type="AlphaFoldDB" id="A0A507E3N3"/>
<comment type="subcellular location">
    <subcellularLocation>
        <location evidence="1">Nucleus</location>
    </subcellularLocation>
</comment>
<keyword evidence="6" id="KW-0539">Nucleus</keyword>
<dbReference type="STRING" id="246404.A0A507E3N3"/>
<keyword evidence="5" id="KW-0143">Chaperone</keyword>
<dbReference type="GO" id="GO:0042393">
    <property type="term" value="F:histone binding"/>
    <property type="evidence" value="ECO:0007669"/>
    <property type="project" value="TreeGrafter"/>
</dbReference>
<dbReference type="FunFam" id="2.60.40.1490:FF:000001">
    <property type="entry name" value="Histone chaperone ASF1"/>
    <property type="match status" value="1"/>
</dbReference>
<evidence type="ECO:0000256" key="6">
    <source>
        <dbReference type="ARBA" id="ARBA00023242"/>
    </source>
</evidence>
<dbReference type="GO" id="GO:0000785">
    <property type="term" value="C:chromatin"/>
    <property type="evidence" value="ECO:0007669"/>
    <property type="project" value="TreeGrafter"/>
</dbReference>
<gene>
    <name evidence="9" type="ORF">CcCBS67573_g09165</name>
</gene>
<keyword evidence="10" id="KW-1185">Reference proteome</keyword>
<keyword evidence="4" id="KW-0804">Transcription</keyword>